<dbReference type="Proteomes" id="UP001500751">
    <property type="component" value="Unassembled WGS sequence"/>
</dbReference>
<reference evidence="3" key="1">
    <citation type="journal article" date="2019" name="Int. J. Syst. Evol. Microbiol.">
        <title>The Global Catalogue of Microorganisms (GCM) 10K type strain sequencing project: providing services to taxonomists for standard genome sequencing and annotation.</title>
        <authorList>
            <consortium name="The Broad Institute Genomics Platform"/>
            <consortium name="The Broad Institute Genome Sequencing Center for Infectious Disease"/>
            <person name="Wu L."/>
            <person name="Ma J."/>
        </authorList>
    </citation>
    <scope>NUCLEOTIDE SEQUENCE [LARGE SCALE GENOMIC DNA]</scope>
    <source>
        <strain evidence="3">JCM 16014</strain>
    </source>
</reference>
<sequence length="58" mass="6381">MTGFGDAPRESPNPVTKRLPLPRGTEVFRPARQCPNPYSCRYVSVKLVPPESAPVRAS</sequence>
<name>A0ABN2TVB0_9ACTN</name>
<evidence type="ECO:0000256" key="1">
    <source>
        <dbReference type="SAM" id="MobiDB-lite"/>
    </source>
</evidence>
<organism evidence="2 3">
    <name type="scientific">Catenulispora yoronensis</name>
    <dbReference type="NCBI Taxonomy" id="450799"/>
    <lineage>
        <taxon>Bacteria</taxon>
        <taxon>Bacillati</taxon>
        <taxon>Actinomycetota</taxon>
        <taxon>Actinomycetes</taxon>
        <taxon>Catenulisporales</taxon>
        <taxon>Catenulisporaceae</taxon>
        <taxon>Catenulispora</taxon>
    </lineage>
</organism>
<keyword evidence="3" id="KW-1185">Reference proteome</keyword>
<dbReference type="EMBL" id="BAAAQN010000008">
    <property type="protein sequence ID" value="GAA2021914.1"/>
    <property type="molecule type" value="Genomic_DNA"/>
</dbReference>
<proteinExistence type="predicted"/>
<gene>
    <name evidence="2" type="ORF">GCM10009839_18870</name>
</gene>
<evidence type="ECO:0000313" key="2">
    <source>
        <dbReference type="EMBL" id="GAA2021914.1"/>
    </source>
</evidence>
<comment type="caution">
    <text evidence="2">The sequence shown here is derived from an EMBL/GenBank/DDBJ whole genome shotgun (WGS) entry which is preliminary data.</text>
</comment>
<evidence type="ECO:0000313" key="3">
    <source>
        <dbReference type="Proteomes" id="UP001500751"/>
    </source>
</evidence>
<accession>A0ABN2TVB0</accession>
<protein>
    <submittedName>
        <fullName evidence="2">Uncharacterized protein</fullName>
    </submittedName>
</protein>
<feature type="region of interest" description="Disordered" evidence="1">
    <location>
        <begin position="1"/>
        <end position="28"/>
    </location>
</feature>